<sequence length="238" mass="25185">MYRERAARAVPGAVLWSWRTEGDAGTGRVLPDGCMDLIWTGGGLLVAGPDTVAQPAERLPGDHTVGLRFAPGTAPAVLGVAAWELRDRRVPLGALWPGAEARVALERVAEADDRAAALEALVRQRTDGPARDPLREAVGDPVRRGVLDGLRRGVGVAGLAAELSLSERQLLRRCQELFGYGPKTLHRVLRLERALAAARAGEPFARVAAGAGYADQAHLAREVRALAGVPLTELLAGP</sequence>
<dbReference type="InterPro" id="IPR050204">
    <property type="entry name" value="AraC_XylS_family_regulators"/>
</dbReference>
<name>A0ABV6VA01_9ACTN</name>
<evidence type="ECO:0000313" key="2">
    <source>
        <dbReference type="Proteomes" id="UP001592582"/>
    </source>
</evidence>
<dbReference type="PROSITE" id="PS00041">
    <property type="entry name" value="HTH_ARAC_FAMILY_1"/>
    <property type="match status" value="1"/>
</dbReference>
<organism evidence="1 2">
    <name type="scientific">Streptacidiphilus alkalitolerans</name>
    <dbReference type="NCBI Taxonomy" id="3342712"/>
    <lineage>
        <taxon>Bacteria</taxon>
        <taxon>Bacillati</taxon>
        <taxon>Actinomycetota</taxon>
        <taxon>Actinomycetes</taxon>
        <taxon>Kitasatosporales</taxon>
        <taxon>Streptomycetaceae</taxon>
        <taxon>Streptacidiphilus</taxon>
    </lineage>
</organism>
<keyword evidence="2" id="KW-1185">Reference proteome</keyword>
<dbReference type="PANTHER" id="PTHR46796:SF15">
    <property type="entry name" value="BLL1074 PROTEIN"/>
    <property type="match status" value="1"/>
</dbReference>
<dbReference type="InterPro" id="IPR018060">
    <property type="entry name" value="HTH_AraC"/>
</dbReference>
<dbReference type="EMBL" id="JBHEZX010000005">
    <property type="protein sequence ID" value="MFC1410551.1"/>
    <property type="molecule type" value="Genomic_DNA"/>
</dbReference>
<dbReference type="Pfam" id="PF20240">
    <property type="entry name" value="DUF6597"/>
    <property type="match status" value="1"/>
</dbReference>
<dbReference type="InterPro" id="IPR018062">
    <property type="entry name" value="HTH_AraC-typ_CS"/>
</dbReference>
<dbReference type="Proteomes" id="UP001592582">
    <property type="component" value="Unassembled WGS sequence"/>
</dbReference>
<accession>A0ABV6VA01</accession>
<dbReference type="PROSITE" id="PS01124">
    <property type="entry name" value="HTH_ARAC_FAMILY_2"/>
    <property type="match status" value="1"/>
</dbReference>
<dbReference type="InterPro" id="IPR046532">
    <property type="entry name" value="DUF6597"/>
</dbReference>
<dbReference type="PANTHER" id="PTHR46796">
    <property type="entry name" value="HTH-TYPE TRANSCRIPTIONAL ACTIVATOR RHAS-RELATED"/>
    <property type="match status" value="1"/>
</dbReference>
<protein>
    <submittedName>
        <fullName evidence="1">Helix-turn-helix domain-containing protein</fullName>
    </submittedName>
</protein>
<dbReference type="Pfam" id="PF12833">
    <property type="entry name" value="HTH_18"/>
    <property type="match status" value="1"/>
</dbReference>
<comment type="caution">
    <text evidence="1">The sequence shown here is derived from an EMBL/GenBank/DDBJ whole genome shotgun (WGS) entry which is preliminary data.</text>
</comment>
<proteinExistence type="predicted"/>
<dbReference type="SMART" id="SM00342">
    <property type="entry name" value="HTH_ARAC"/>
    <property type="match status" value="1"/>
</dbReference>
<gene>
    <name evidence="1" type="ORF">ACEZDG_14890</name>
</gene>
<evidence type="ECO:0000313" key="1">
    <source>
        <dbReference type="EMBL" id="MFC1410551.1"/>
    </source>
</evidence>
<dbReference type="Gene3D" id="1.10.10.60">
    <property type="entry name" value="Homeodomain-like"/>
    <property type="match status" value="1"/>
</dbReference>
<reference evidence="1 2" key="1">
    <citation type="submission" date="2024-09" db="EMBL/GenBank/DDBJ databases">
        <authorList>
            <person name="Lee S.D."/>
        </authorList>
    </citation>
    <scope>NUCLEOTIDE SEQUENCE [LARGE SCALE GENOMIC DNA]</scope>
    <source>
        <strain evidence="1 2">N1-1</strain>
    </source>
</reference>